<feature type="compositionally biased region" description="Basic and acidic residues" evidence="5">
    <location>
        <begin position="260"/>
        <end position="271"/>
    </location>
</feature>
<dbReference type="Proteomes" id="UP001310594">
    <property type="component" value="Unassembled WGS sequence"/>
</dbReference>
<evidence type="ECO:0000256" key="3">
    <source>
        <dbReference type="ARBA" id="ARBA00022989"/>
    </source>
</evidence>
<dbReference type="SMART" id="SM01417">
    <property type="entry name" value="Solute_trans_a"/>
    <property type="match status" value="1"/>
</dbReference>
<keyword evidence="2 6" id="KW-0812">Transmembrane</keyword>
<sequence>MVGHVFPGTTIALLTLPQADYYQGFAISCLFLLYVQLVTPEQESREIYFARLERQWISGKKKNNNGSLRWFRIVWAMVFQITIARIATVVANEILFSRTCPLALSRDHGFIAITTIQGLSTYIAIAACIIFEHRMHPELARHKGTFKLISFKAVAGLESTQQILFTVLAQKTVFYPTDPFHVSYDDFAKGLPNLILIWELTIVAIFFLWSFSFDEYLDIARSGAPVQASAGRALLESCNTLDILQSLAYSFTGWHRKGSRDCASWDKRDQDPESAAQSKDLMQESSGPVV</sequence>
<keyword evidence="3 6" id="KW-1133">Transmembrane helix</keyword>
<dbReference type="PANTHER" id="PTHR23423">
    <property type="entry name" value="ORGANIC SOLUTE TRANSPORTER-RELATED"/>
    <property type="match status" value="1"/>
</dbReference>
<comment type="caution">
    <text evidence="7">The sequence shown here is derived from an EMBL/GenBank/DDBJ whole genome shotgun (WGS) entry which is preliminary data.</text>
</comment>
<name>A0AAN7VU05_9PEZI</name>
<feature type="region of interest" description="Disordered" evidence="5">
    <location>
        <begin position="260"/>
        <end position="290"/>
    </location>
</feature>
<protein>
    <submittedName>
        <fullName evidence="7">Uncharacterized protein</fullName>
    </submittedName>
</protein>
<evidence type="ECO:0000256" key="5">
    <source>
        <dbReference type="SAM" id="MobiDB-lite"/>
    </source>
</evidence>
<reference evidence="7" key="1">
    <citation type="submission" date="2023-08" db="EMBL/GenBank/DDBJ databases">
        <title>Black Yeasts Isolated from many extreme environments.</title>
        <authorList>
            <person name="Coleine C."/>
            <person name="Stajich J.E."/>
            <person name="Selbmann L."/>
        </authorList>
    </citation>
    <scope>NUCLEOTIDE SEQUENCE</scope>
    <source>
        <strain evidence="7">CCFEE 5810</strain>
    </source>
</reference>
<evidence type="ECO:0000256" key="6">
    <source>
        <dbReference type="SAM" id="Phobius"/>
    </source>
</evidence>
<gene>
    <name evidence="7" type="ORF">LTR97_002709</name>
</gene>
<dbReference type="AlphaFoldDB" id="A0AAN7VU05"/>
<keyword evidence="4 6" id="KW-0472">Membrane</keyword>
<dbReference type="GO" id="GO:0016020">
    <property type="term" value="C:membrane"/>
    <property type="evidence" value="ECO:0007669"/>
    <property type="project" value="UniProtKB-SubCell"/>
</dbReference>
<feature type="transmembrane region" description="Helical" evidence="6">
    <location>
        <begin position="70"/>
        <end position="90"/>
    </location>
</feature>
<proteinExistence type="predicted"/>
<dbReference type="EMBL" id="JAVRQU010000004">
    <property type="protein sequence ID" value="KAK5703696.1"/>
    <property type="molecule type" value="Genomic_DNA"/>
</dbReference>
<evidence type="ECO:0000256" key="4">
    <source>
        <dbReference type="ARBA" id="ARBA00023136"/>
    </source>
</evidence>
<dbReference type="InterPro" id="IPR005178">
    <property type="entry name" value="Ostalpha/TMEM184C"/>
</dbReference>
<feature type="transmembrane region" description="Helical" evidence="6">
    <location>
        <begin position="190"/>
        <end position="211"/>
    </location>
</feature>
<evidence type="ECO:0000313" key="8">
    <source>
        <dbReference type="Proteomes" id="UP001310594"/>
    </source>
</evidence>
<evidence type="ECO:0000256" key="2">
    <source>
        <dbReference type="ARBA" id="ARBA00022692"/>
    </source>
</evidence>
<organism evidence="7 8">
    <name type="scientific">Elasticomyces elasticus</name>
    <dbReference type="NCBI Taxonomy" id="574655"/>
    <lineage>
        <taxon>Eukaryota</taxon>
        <taxon>Fungi</taxon>
        <taxon>Dikarya</taxon>
        <taxon>Ascomycota</taxon>
        <taxon>Pezizomycotina</taxon>
        <taxon>Dothideomycetes</taxon>
        <taxon>Dothideomycetidae</taxon>
        <taxon>Mycosphaerellales</taxon>
        <taxon>Teratosphaeriaceae</taxon>
        <taxon>Elasticomyces</taxon>
    </lineage>
</organism>
<evidence type="ECO:0000256" key="1">
    <source>
        <dbReference type="ARBA" id="ARBA00004141"/>
    </source>
</evidence>
<accession>A0AAN7VU05</accession>
<dbReference type="Pfam" id="PF03619">
    <property type="entry name" value="Solute_trans_a"/>
    <property type="match status" value="1"/>
</dbReference>
<comment type="subcellular location">
    <subcellularLocation>
        <location evidence="1">Membrane</location>
        <topology evidence="1">Multi-pass membrane protein</topology>
    </subcellularLocation>
</comment>
<evidence type="ECO:0000313" key="7">
    <source>
        <dbReference type="EMBL" id="KAK5703696.1"/>
    </source>
</evidence>
<feature type="transmembrane region" description="Helical" evidence="6">
    <location>
        <begin position="110"/>
        <end position="131"/>
    </location>
</feature>